<evidence type="ECO:0000256" key="5">
    <source>
        <dbReference type="ARBA" id="ARBA00012683"/>
    </source>
</evidence>
<feature type="region of interest" description="Disordered" evidence="9">
    <location>
        <begin position="394"/>
        <end position="431"/>
    </location>
</feature>
<keyword evidence="8" id="KW-0386">Hypusine biosynthesis</keyword>
<gene>
    <name evidence="10" type="ORF">FNF29_05620</name>
</gene>
<comment type="catalytic activity">
    <reaction evidence="1">
        <text>[eIF5A protein]-L-lysine + spermidine = [eIF5A protein]-deoxyhypusine + propane-1,3-diamine</text>
        <dbReference type="Rhea" id="RHEA:33299"/>
        <dbReference type="Rhea" id="RHEA-COMP:10143"/>
        <dbReference type="Rhea" id="RHEA-COMP:10144"/>
        <dbReference type="ChEBI" id="CHEBI:29969"/>
        <dbReference type="ChEBI" id="CHEBI:57484"/>
        <dbReference type="ChEBI" id="CHEBI:57834"/>
        <dbReference type="ChEBI" id="CHEBI:82657"/>
        <dbReference type="EC" id="2.5.1.46"/>
    </reaction>
</comment>
<evidence type="ECO:0000256" key="6">
    <source>
        <dbReference type="ARBA" id="ARBA00022679"/>
    </source>
</evidence>
<comment type="similarity">
    <text evidence="4">Belongs to the deoxyhypusine synthase family.</text>
</comment>
<dbReference type="PANTHER" id="PTHR11703:SF0">
    <property type="entry name" value="DEOXYHYPUSINE SYNTHASE"/>
    <property type="match status" value="1"/>
</dbReference>
<comment type="pathway">
    <text evidence="3">Protein modification; eIF5A hypusination.</text>
</comment>
<dbReference type="PANTHER" id="PTHR11703">
    <property type="entry name" value="DEOXYHYPUSINE SYNTHASE"/>
    <property type="match status" value="1"/>
</dbReference>
<dbReference type="EC" id="2.5.1.46" evidence="5"/>
<dbReference type="GO" id="GO:0034038">
    <property type="term" value="F:deoxyhypusine synthase activity"/>
    <property type="evidence" value="ECO:0007669"/>
    <property type="project" value="UniProtKB-EC"/>
</dbReference>
<dbReference type="OMA" id="HSIINAN"/>
<dbReference type="InterPro" id="IPR002773">
    <property type="entry name" value="Deoxyhypusine_synthase"/>
</dbReference>
<dbReference type="AlphaFoldDB" id="A0A5A8CD54"/>
<evidence type="ECO:0000313" key="10">
    <source>
        <dbReference type="EMBL" id="KAA0150000.1"/>
    </source>
</evidence>
<dbReference type="EMBL" id="VLTN01000038">
    <property type="protein sequence ID" value="KAA0150000.1"/>
    <property type="molecule type" value="Genomic_DNA"/>
</dbReference>
<evidence type="ECO:0000256" key="7">
    <source>
        <dbReference type="ARBA" id="ARBA00023027"/>
    </source>
</evidence>
<protein>
    <recommendedName>
        <fullName evidence="5">deoxyhypusine synthase</fullName>
        <ecNumber evidence="5">2.5.1.46</ecNumber>
    </recommendedName>
</protein>
<organism evidence="10 11">
    <name type="scientific">Cafeteria roenbergensis</name>
    <name type="common">Marine flagellate</name>
    <dbReference type="NCBI Taxonomy" id="33653"/>
    <lineage>
        <taxon>Eukaryota</taxon>
        <taxon>Sar</taxon>
        <taxon>Stramenopiles</taxon>
        <taxon>Bigyra</taxon>
        <taxon>Opalozoa</taxon>
        <taxon>Bicosoecida</taxon>
        <taxon>Cafeteriaceae</taxon>
        <taxon>Cafeteria</taxon>
    </lineage>
</organism>
<dbReference type="Proteomes" id="UP000323011">
    <property type="component" value="Unassembled WGS sequence"/>
</dbReference>
<dbReference type="InterPro" id="IPR029035">
    <property type="entry name" value="DHS-like_NAD/FAD-binding_dom"/>
</dbReference>
<evidence type="ECO:0000256" key="8">
    <source>
        <dbReference type="ARBA" id="ARBA00023256"/>
    </source>
</evidence>
<keyword evidence="7" id="KW-0520">NAD</keyword>
<proteinExistence type="inferred from homology"/>
<dbReference type="Pfam" id="PF01916">
    <property type="entry name" value="DS"/>
    <property type="match status" value="1"/>
</dbReference>
<name>A0A5A8CD54_CAFRO</name>
<comment type="cofactor">
    <cofactor evidence="2">
        <name>NAD(+)</name>
        <dbReference type="ChEBI" id="CHEBI:57540"/>
    </cofactor>
</comment>
<evidence type="ECO:0000256" key="1">
    <source>
        <dbReference type="ARBA" id="ARBA00000952"/>
    </source>
</evidence>
<dbReference type="NCBIfam" id="TIGR00321">
    <property type="entry name" value="dhys"/>
    <property type="match status" value="1"/>
</dbReference>
<reference evidence="10 11" key="1">
    <citation type="submission" date="2019-07" db="EMBL/GenBank/DDBJ databases">
        <title>Genomes of Cafeteria roenbergensis.</title>
        <authorList>
            <person name="Fischer M.G."/>
            <person name="Hackl T."/>
            <person name="Roman M."/>
        </authorList>
    </citation>
    <scope>NUCLEOTIDE SEQUENCE [LARGE SCALE GENOMIC DNA]</scope>
    <source>
        <strain evidence="10 11">BVI</strain>
    </source>
</reference>
<dbReference type="FunFam" id="3.40.910.10:FF:000001">
    <property type="entry name" value="Probable deoxyhypusine synthase"/>
    <property type="match status" value="1"/>
</dbReference>
<dbReference type="InterPro" id="IPR036982">
    <property type="entry name" value="Deoxyhypusine_synthase_sf"/>
</dbReference>
<keyword evidence="6" id="KW-0808">Transferase</keyword>
<dbReference type="GO" id="GO:0005737">
    <property type="term" value="C:cytoplasm"/>
    <property type="evidence" value="ECO:0007669"/>
    <property type="project" value="TreeGrafter"/>
</dbReference>
<evidence type="ECO:0000256" key="2">
    <source>
        <dbReference type="ARBA" id="ARBA00001911"/>
    </source>
</evidence>
<comment type="caution">
    <text evidence="10">The sequence shown here is derived from an EMBL/GenBank/DDBJ whole genome shotgun (WGS) entry which is preliminary data.</text>
</comment>
<dbReference type="Gene3D" id="3.40.910.10">
    <property type="entry name" value="Deoxyhypusine synthase"/>
    <property type="match status" value="1"/>
</dbReference>
<keyword evidence="11" id="KW-1185">Reference proteome</keyword>
<sequence length="431" mass="47558">MSAPAVPEKATEAVLVKSERMPEGAITVEGHDFDRRAPAAAAAAAAAAPGADSAAPVDWQRVLDDFGRTGFQGLHLAQAVEEVKRMITWRLSDEPVKDTDDEDLRTEEARRGVKCTIFLAFTSNMISCGVREVIRFLAQHRMVDVITTTGGGVEEDLMKCMEPHYIGSFALRGRELRLRGHNRIGNLVVPNVNYCAFEDWMAPVLNEMHDEQESDGVSWTPSSMIKRFGERIANPESVWYWCAKNDIPVFCPAITDGSVGDMVFFHSYKRPGFKIDIADDIRAINDMALRAKRSGMLILGGGMVKHHTCNANLMRNGADYSVFINTGNEFDGSDSGARPDEAVSWGKIKLDAAPVKVYADASLIFPILVGQTFARIGERIPEHTAELEAWRAGAQAREEARKARHAREDAERAEEARLVQVAKEEADKPTA</sequence>
<evidence type="ECO:0000313" key="11">
    <source>
        <dbReference type="Proteomes" id="UP000323011"/>
    </source>
</evidence>
<feature type="compositionally biased region" description="Basic and acidic residues" evidence="9">
    <location>
        <begin position="396"/>
        <end position="431"/>
    </location>
</feature>
<evidence type="ECO:0000256" key="4">
    <source>
        <dbReference type="ARBA" id="ARBA00009892"/>
    </source>
</evidence>
<evidence type="ECO:0000256" key="3">
    <source>
        <dbReference type="ARBA" id="ARBA00005041"/>
    </source>
</evidence>
<dbReference type="SUPFAM" id="SSF52467">
    <property type="entry name" value="DHS-like NAD/FAD-binding domain"/>
    <property type="match status" value="1"/>
</dbReference>
<evidence type="ECO:0000256" key="9">
    <source>
        <dbReference type="SAM" id="MobiDB-lite"/>
    </source>
</evidence>
<accession>A0A5A8CD54</accession>